<evidence type="ECO:0000259" key="3">
    <source>
        <dbReference type="Pfam" id="PF25485"/>
    </source>
</evidence>
<feature type="chain" id="PRO_5019110499" description="DUF7908 domain-containing protein" evidence="2">
    <location>
        <begin position="20"/>
        <end position="271"/>
    </location>
</feature>
<name>A0A428NW28_9HYPO</name>
<organism evidence="4 5">
    <name type="scientific">Fusarium duplospermum</name>
    <dbReference type="NCBI Taxonomy" id="1325734"/>
    <lineage>
        <taxon>Eukaryota</taxon>
        <taxon>Fungi</taxon>
        <taxon>Dikarya</taxon>
        <taxon>Ascomycota</taxon>
        <taxon>Pezizomycotina</taxon>
        <taxon>Sordariomycetes</taxon>
        <taxon>Hypocreomycetidae</taxon>
        <taxon>Hypocreales</taxon>
        <taxon>Nectriaceae</taxon>
        <taxon>Fusarium</taxon>
        <taxon>Fusarium solani species complex</taxon>
    </lineage>
</organism>
<dbReference type="InterPro" id="IPR057230">
    <property type="entry name" value="DUF7908"/>
</dbReference>
<dbReference type="Proteomes" id="UP000288168">
    <property type="component" value="Unassembled WGS sequence"/>
</dbReference>
<protein>
    <recommendedName>
        <fullName evidence="3">DUF7908 domain-containing protein</fullName>
    </recommendedName>
</protein>
<proteinExistence type="predicted"/>
<feature type="region of interest" description="Disordered" evidence="1">
    <location>
        <begin position="48"/>
        <end position="131"/>
    </location>
</feature>
<accession>A0A428NW28</accession>
<keyword evidence="2" id="KW-0732">Signal</keyword>
<evidence type="ECO:0000313" key="5">
    <source>
        <dbReference type="Proteomes" id="UP000288168"/>
    </source>
</evidence>
<reference evidence="4 5" key="1">
    <citation type="submission" date="2017-06" db="EMBL/GenBank/DDBJ databases">
        <title>Comparative genomic analysis of Ambrosia Fusariam Clade fungi.</title>
        <authorList>
            <person name="Stajich J.E."/>
            <person name="Carrillo J."/>
            <person name="Kijimoto T."/>
            <person name="Eskalen A."/>
            <person name="O'Donnell K."/>
            <person name="Kasson M."/>
        </authorList>
    </citation>
    <scope>NUCLEOTIDE SEQUENCE [LARGE SCALE GENOMIC DNA]</scope>
    <source>
        <strain evidence="4 5">NRRL62584</strain>
    </source>
</reference>
<gene>
    <name evidence="4" type="ORF">CEP54_014483</name>
</gene>
<evidence type="ECO:0000256" key="2">
    <source>
        <dbReference type="SAM" id="SignalP"/>
    </source>
</evidence>
<feature type="domain" description="DUF7908" evidence="3">
    <location>
        <begin position="145"/>
        <end position="262"/>
    </location>
</feature>
<dbReference type="EMBL" id="NKCI01000277">
    <property type="protein sequence ID" value="RSL44930.1"/>
    <property type="molecule type" value="Genomic_DNA"/>
</dbReference>
<keyword evidence="5" id="KW-1185">Reference proteome</keyword>
<comment type="caution">
    <text evidence="4">The sequence shown here is derived from an EMBL/GenBank/DDBJ whole genome shotgun (WGS) entry which is preliminary data.</text>
</comment>
<evidence type="ECO:0000313" key="4">
    <source>
        <dbReference type="EMBL" id="RSL44930.1"/>
    </source>
</evidence>
<sequence length="271" mass="27595">MRPGLVLAALGGIINAASAVGLVKHGDHIPASWCVTYLSTYLAPVSTKAAGPASSGTTTGRVGPSLLPPISRNPPSVVLPETSSTEGQQLPDSSVTSAQLPSISSGTLLPTDVASSDPVSTATAGPNPGGRSIIFQVVPSTDPEKQDLSKRALGGYVGSGAAVNPDVCTDADTFSLTSGQLLDNGIPIYYDGEEFKLFGGQGPPPDDAISTTFQNIGGSLRWVNPSLPNGQAGFCQVAASGQVYITFSGQPEGCRPVTISVFTGKLYAIFS</sequence>
<feature type="signal peptide" evidence="2">
    <location>
        <begin position="1"/>
        <end position="19"/>
    </location>
</feature>
<dbReference type="STRING" id="1325734.A0A428NW28"/>
<dbReference type="AlphaFoldDB" id="A0A428NW28"/>
<evidence type="ECO:0000256" key="1">
    <source>
        <dbReference type="SAM" id="MobiDB-lite"/>
    </source>
</evidence>
<feature type="compositionally biased region" description="Polar residues" evidence="1">
    <location>
        <begin position="81"/>
        <end position="124"/>
    </location>
</feature>
<dbReference type="Pfam" id="PF25485">
    <property type="entry name" value="DUF7908"/>
    <property type="match status" value="1"/>
</dbReference>
<dbReference type="OrthoDB" id="3563678at2759"/>